<comment type="caution">
    <text evidence="1">The sequence shown here is derived from an EMBL/GenBank/DDBJ whole genome shotgun (WGS) entry which is preliminary data.</text>
</comment>
<sequence length="99" mass="11060">MSTISSWPYPDILSTASIIQYSCDWETKFPESEQQKVYTSTADGSSYRPTLNLDSDAIDNTYNLEISFNINSTKGLASSLVVVYERIKWKVGHAAVSNL</sequence>
<evidence type="ECO:0000313" key="2">
    <source>
        <dbReference type="Proteomes" id="UP001149165"/>
    </source>
</evidence>
<reference evidence="1" key="1">
    <citation type="submission" date="2022-11" db="EMBL/GenBank/DDBJ databases">
        <authorList>
            <person name="Petersen C."/>
        </authorList>
    </citation>
    <scope>NUCLEOTIDE SEQUENCE</scope>
    <source>
        <strain evidence="1">IBT 30069</strain>
    </source>
</reference>
<proteinExistence type="predicted"/>
<reference evidence="1" key="2">
    <citation type="journal article" date="2023" name="IMA Fungus">
        <title>Comparative genomic study of the Penicillium genus elucidates a diverse pangenome and 15 lateral gene transfer events.</title>
        <authorList>
            <person name="Petersen C."/>
            <person name="Sorensen T."/>
            <person name="Nielsen M.R."/>
            <person name="Sondergaard T.E."/>
            <person name="Sorensen J.L."/>
            <person name="Fitzpatrick D.A."/>
            <person name="Frisvad J.C."/>
            <person name="Nielsen K.L."/>
        </authorList>
    </citation>
    <scope>NUCLEOTIDE SEQUENCE</scope>
    <source>
        <strain evidence="1">IBT 30069</strain>
    </source>
</reference>
<dbReference type="EMBL" id="JAPQKH010000002">
    <property type="protein sequence ID" value="KAJ5112860.1"/>
    <property type="molecule type" value="Genomic_DNA"/>
</dbReference>
<accession>A0A9W9KNR7</accession>
<dbReference type="AlphaFoldDB" id="A0A9W9KNR7"/>
<evidence type="ECO:0000313" key="1">
    <source>
        <dbReference type="EMBL" id="KAJ5112860.1"/>
    </source>
</evidence>
<keyword evidence="2" id="KW-1185">Reference proteome</keyword>
<dbReference type="Proteomes" id="UP001149165">
    <property type="component" value="Unassembled WGS sequence"/>
</dbReference>
<organism evidence="1 2">
    <name type="scientific">Penicillium angulare</name>
    <dbReference type="NCBI Taxonomy" id="116970"/>
    <lineage>
        <taxon>Eukaryota</taxon>
        <taxon>Fungi</taxon>
        <taxon>Dikarya</taxon>
        <taxon>Ascomycota</taxon>
        <taxon>Pezizomycotina</taxon>
        <taxon>Eurotiomycetes</taxon>
        <taxon>Eurotiomycetidae</taxon>
        <taxon>Eurotiales</taxon>
        <taxon>Aspergillaceae</taxon>
        <taxon>Penicillium</taxon>
    </lineage>
</organism>
<protein>
    <submittedName>
        <fullName evidence="1">Uncharacterized protein</fullName>
    </submittedName>
</protein>
<gene>
    <name evidence="1" type="ORF">N7456_001394</name>
</gene>
<name>A0A9W9KNR7_9EURO</name>